<proteinExistence type="inferred from homology"/>
<dbReference type="EC" id="3.1.3.48" evidence="2"/>
<evidence type="ECO:0000256" key="4">
    <source>
        <dbReference type="ARBA" id="ARBA00051722"/>
    </source>
</evidence>
<evidence type="ECO:0000313" key="5">
    <source>
        <dbReference type="EMBL" id="WDF68984.1"/>
    </source>
</evidence>
<dbReference type="Gene3D" id="3.20.20.140">
    <property type="entry name" value="Metal-dependent hydrolases"/>
    <property type="match status" value="1"/>
</dbReference>
<dbReference type="RefSeq" id="WP_274267712.1">
    <property type="nucleotide sequence ID" value="NZ_CP117880.1"/>
</dbReference>
<evidence type="ECO:0000256" key="2">
    <source>
        <dbReference type="ARBA" id="ARBA00013064"/>
    </source>
</evidence>
<evidence type="ECO:0000313" key="6">
    <source>
        <dbReference type="Proteomes" id="UP001221558"/>
    </source>
</evidence>
<dbReference type="Proteomes" id="UP001221558">
    <property type="component" value="Chromosome"/>
</dbReference>
<protein>
    <recommendedName>
        <fullName evidence="2">protein-tyrosine-phosphatase</fullName>
        <ecNumber evidence="2">3.1.3.48</ecNumber>
    </recommendedName>
</protein>
<dbReference type="InterPro" id="IPR016667">
    <property type="entry name" value="Caps_polysacc_synth_CpsB/CapC"/>
</dbReference>
<accession>A0ABY7WNR2</accession>
<keyword evidence="3" id="KW-0378">Hydrolase</keyword>
<dbReference type="PANTHER" id="PTHR39181">
    <property type="entry name" value="TYROSINE-PROTEIN PHOSPHATASE YWQE"/>
    <property type="match status" value="1"/>
</dbReference>
<name>A0ABY7WNR2_9SPHI</name>
<comment type="similarity">
    <text evidence="1">Belongs to the metallo-dependent hydrolases superfamily. CpsB/CapC family.</text>
</comment>
<dbReference type="SUPFAM" id="SSF89550">
    <property type="entry name" value="PHP domain-like"/>
    <property type="match status" value="1"/>
</dbReference>
<sequence>MWHIFSRNRQKNNLTWMGVDMHSHILPGLDDGCKDVEQSTTLLERLAAMGLAKFHFTPHVFQDMYPNTRERIAAAFSRLQLTGAKDLLAGYAAEYMVDLHFDQLLHSEGQSFACLPDKHILIEMSYIQESKNIEKSIFDLQVKGYKPILAHPERYVFYHQEPQRIQRFKDLGCLLQVNLLSVLGYYGPRERQVALQLLQRGAIDFVGSDVHHERHVKTLERGLQKEDISKYFKKCNIRNAALFSCKT</sequence>
<dbReference type="PANTHER" id="PTHR39181:SF1">
    <property type="entry name" value="TYROSINE-PROTEIN PHOSPHATASE YWQE"/>
    <property type="match status" value="1"/>
</dbReference>
<organism evidence="5 6">
    <name type="scientific">Sphingobacterium oryzagri</name>
    <dbReference type="NCBI Taxonomy" id="3025669"/>
    <lineage>
        <taxon>Bacteria</taxon>
        <taxon>Pseudomonadati</taxon>
        <taxon>Bacteroidota</taxon>
        <taxon>Sphingobacteriia</taxon>
        <taxon>Sphingobacteriales</taxon>
        <taxon>Sphingobacteriaceae</taxon>
        <taxon>Sphingobacterium</taxon>
    </lineage>
</organism>
<gene>
    <name evidence="5" type="ORF">PQ465_01085</name>
</gene>
<dbReference type="Pfam" id="PF19567">
    <property type="entry name" value="CpsB_CapC"/>
    <property type="match status" value="1"/>
</dbReference>
<dbReference type="InterPro" id="IPR016195">
    <property type="entry name" value="Pol/histidinol_Pase-like"/>
</dbReference>
<keyword evidence="6" id="KW-1185">Reference proteome</keyword>
<comment type="catalytic activity">
    <reaction evidence="4">
        <text>O-phospho-L-tyrosyl-[protein] + H2O = L-tyrosyl-[protein] + phosphate</text>
        <dbReference type="Rhea" id="RHEA:10684"/>
        <dbReference type="Rhea" id="RHEA-COMP:10136"/>
        <dbReference type="Rhea" id="RHEA-COMP:20101"/>
        <dbReference type="ChEBI" id="CHEBI:15377"/>
        <dbReference type="ChEBI" id="CHEBI:43474"/>
        <dbReference type="ChEBI" id="CHEBI:46858"/>
        <dbReference type="ChEBI" id="CHEBI:61978"/>
        <dbReference type="EC" id="3.1.3.48"/>
    </reaction>
</comment>
<reference evidence="5 6" key="1">
    <citation type="submission" date="2023-02" db="EMBL/GenBank/DDBJ databases">
        <title>Genome sequence of Sphingobacterium sp. KACC 22765.</title>
        <authorList>
            <person name="Kim S."/>
            <person name="Heo J."/>
            <person name="Kwon S.-W."/>
        </authorList>
    </citation>
    <scope>NUCLEOTIDE SEQUENCE [LARGE SCALE GENOMIC DNA]</scope>
    <source>
        <strain evidence="5 6">KACC 22765</strain>
    </source>
</reference>
<dbReference type="EMBL" id="CP117880">
    <property type="protein sequence ID" value="WDF68984.1"/>
    <property type="molecule type" value="Genomic_DNA"/>
</dbReference>
<evidence type="ECO:0000256" key="3">
    <source>
        <dbReference type="ARBA" id="ARBA00022801"/>
    </source>
</evidence>
<evidence type="ECO:0000256" key="1">
    <source>
        <dbReference type="ARBA" id="ARBA00005750"/>
    </source>
</evidence>